<dbReference type="SUPFAM" id="SSF56801">
    <property type="entry name" value="Acetyl-CoA synthetase-like"/>
    <property type="match status" value="1"/>
</dbReference>
<dbReference type="AlphaFoldDB" id="A0A6L9UEJ4"/>
<dbReference type="GO" id="GO:0006631">
    <property type="term" value="P:fatty acid metabolic process"/>
    <property type="evidence" value="ECO:0007669"/>
    <property type="project" value="TreeGrafter"/>
</dbReference>
<dbReference type="InterPro" id="IPR042099">
    <property type="entry name" value="ANL_N_sf"/>
</dbReference>
<reference evidence="5 6" key="1">
    <citation type="submission" date="2019-12" db="EMBL/GenBank/DDBJ databases">
        <title>Rhizobium genotypes associated with high levels of biological nitrogen fixation by grain legumes in a temperate-maritime cropping system.</title>
        <authorList>
            <person name="Maluk M."/>
            <person name="Francesc Ferrando Molina F."/>
            <person name="Lopez Del Egido L."/>
            <person name="Lafos M."/>
            <person name="Langarica-Fuentes A."/>
            <person name="Gebre Yohannes G."/>
            <person name="Young M.W."/>
            <person name="Martin P."/>
            <person name="Gantlett R."/>
            <person name="Kenicer G."/>
            <person name="Hawes C."/>
            <person name="Begg G.S."/>
            <person name="Quilliam R.S."/>
            <person name="Squire G.R."/>
            <person name="Poole P.S."/>
            <person name="Young P.W."/>
            <person name="Iannetta P.M."/>
            <person name="James E.K."/>
        </authorList>
    </citation>
    <scope>NUCLEOTIDE SEQUENCE [LARGE SCALE GENOMIC DNA]</scope>
    <source>
        <strain evidence="5 6">JHI1118</strain>
    </source>
</reference>
<comment type="similarity">
    <text evidence="1">Belongs to the ATP-dependent AMP-binding enzyme family.</text>
</comment>
<accession>A0A6L9UEJ4</accession>
<sequence length="544" mass="60392">MPIYPDSGPQPLSRTIPALLREQAARFEDAEALVGGESRYSYRSLYNEVRSFAKGLLALGVSKGSRVAILMGNKPEWVVADLAICSIGAVMVSVNTWVTARELNYILKHSDADTLIFAERFLKYNYADLLKEIEPHGETVPMLKSFIHVGGTGYAGSIPFAEVFERGRDIPDSRLDAASAAVQPEDVTYQLYTSGSTSTPKGVQLQHYLLIENMWHIGNRMHVVPGDRLWLAVSLFWGLGSENALFNLLTHGGCIVLQEFFEAGEALRLIEEERCTLFYGMPNMAQAMLEHPDRLKRDLSSLRGGGSSGSVEQMQRPVELGAKEICHMYGLTETYGNSHVSDGRLDPRDKVYTSVGTPLPGVIDRVVNPETLAPCKVGEVGEIQMKCPVTIGYYKDESKNLQAFTPDGYFRTGDLGTFDEDGYLYFRGRLKEMLKTGGINVAPAEVEDIIVQQEGVKLAYVIGVPDATRDEVVAAVIVLDGTREEAMLEQSLRTELRKSLAAYKVPRLYCFVDEHDLPLTTTGKIQKNRLVYFFTSENPRQLAH</sequence>
<comment type="caution">
    <text evidence="5">The sequence shown here is derived from an EMBL/GenBank/DDBJ whole genome shotgun (WGS) entry which is preliminary data.</text>
</comment>
<evidence type="ECO:0000313" key="6">
    <source>
        <dbReference type="Proteomes" id="UP000483035"/>
    </source>
</evidence>
<keyword evidence="2" id="KW-0436">Ligase</keyword>
<dbReference type="PANTHER" id="PTHR43201">
    <property type="entry name" value="ACYL-COA SYNTHETASE"/>
    <property type="match status" value="1"/>
</dbReference>
<proteinExistence type="inferred from homology"/>
<dbReference type="InterPro" id="IPR045851">
    <property type="entry name" value="AMP-bd_C_sf"/>
</dbReference>
<organism evidence="5 6">
    <name type="scientific">Rhizobium lusitanum</name>
    <dbReference type="NCBI Taxonomy" id="293958"/>
    <lineage>
        <taxon>Bacteria</taxon>
        <taxon>Pseudomonadati</taxon>
        <taxon>Pseudomonadota</taxon>
        <taxon>Alphaproteobacteria</taxon>
        <taxon>Hyphomicrobiales</taxon>
        <taxon>Rhizobiaceae</taxon>
        <taxon>Rhizobium/Agrobacterium group</taxon>
        <taxon>Rhizobium</taxon>
    </lineage>
</organism>
<evidence type="ECO:0000256" key="2">
    <source>
        <dbReference type="ARBA" id="ARBA00022598"/>
    </source>
</evidence>
<dbReference type="EMBL" id="WUEY01000012">
    <property type="protein sequence ID" value="NEI72557.1"/>
    <property type="molecule type" value="Genomic_DNA"/>
</dbReference>
<dbReference type="Pfam" id="PF00501">
    <property type="entry name" value="AMP-binding"/>
    <property type="match status" value="1"/>
</dbReference>
<feature type="domain" description="AMP-binding enzyme C-terminal" evidence="4">
    <location>
        <begin position="445"/>
        <end position="524"/>
    </location>
</feature>
<dbReference type="Gene3D" id="3.40.50.12780">
    <property type="entry name" value="N-terminal domain of ligase-like"/>
    <property type="match status" value="1"/>
</dbReference>
<protein>
    <submittedName>
        <fullName evidence="5">AMP-binding protein</fullName>
    </submittedName>
</protein>
<feature type="domain" description="AMP-dependent synthetase/ligase" evidence="3">
    <location>
        <begin position="20"/>
        <end position="394"/>
    </location>
</feature>
<evidence type="ECO:0000259" key="4">
    <source>
        <dbReference type="Pfam" id="PF13193"/>
    </source>
</evidence>
<dbReference type="InterPro" id="IPR000873">
    <property type="entry name" value="AMP-dep_synth/lig_dom"/>
</dbReference>
<dbReference type="InterPro" id="IPR025110">
    <property type="entry name" value="AMP-bd_C"/>
</dbReference>
<evidence type="ECO:0000313" key="5">
    <source>
        <dbReference type="EMBL" id="NEI72557.1"/>
    </source>
</evidence>
<dbReference type="Pfam" id="PF13193">
    <property type="entry name" value="AMP-binding_C"/>
    <property type="match status" value="1"/>
</dbReference>
<dbReference type="Proteomes" id="UP000483035">
    <property type="component" value="Unassembled WGS sequence"/>
</dbReference>
<name>A0A6L9UEJ4_9HYPH</name>
<evidence type="ECO:0000259" key="3">
    <source>
        <dbReference type="Pfam" id="PF00501"/>
    </source>
</evidence>
<evidence type="ECO:0000256" key="1">
    <source>
        <dbReference type="ARBA" id="ARBA00006432"/>
    </source>
</evidence>
<dbReference type="GO" id="GO:0031956">
    <property type="term" value="F:medium-chain fatty acid-CoA ligase activity"/>
    <property type="evidence" value="ECO:0007669"/>
    <property type="project" value="TreeGrafter"/>
</dbReference>
<gene>
    <name evidence="5" type="ORF">GR212_23640</name>
</gene>
<dbReference type="PANTHER" id="PTHR43201:SF5">
    <property type="entry name" value="MEDIUM-CHAIN ACYL-COA LIGASE ACSF2, MITOCHONDRIAL"/>
    <property type="match status" value="1"/>
</dbReference>
<dbReference type="RefSeq" id="WP_163990086.1">
    <property type="nucleotide sequence ID" value="NZ_WUEY01000012.1"/>
</dbReference>
<dbReference type="Gene3D" id="3.30.300.30">
    <property type="match status" value="1"/>
</dbReference>